<gene>
    <name evidence="2" type="ORF">GOODEAATRI_024522</name>
</gene>
<comment type="caution">
    <text evidence="2">The sequence shown here is derived from an EMBL/GenBank/DDBJ whole genome shotgun (WGS) entry which is preliminary data.</text>
</comment>
<reference evidence="2 3" key="1">
    <citation type="submission" date="2021-06" db="EMBL/GenBank/DDBJ databases">
        <authorList>
            <person name="Palmer J.M."/>
        </authorList>
    </citation>
    <scope>NUCLEOTIDE SEQUENCE [LARGE SCALE GENOMIC DNA]</scope>
    <source>
        <strain evidence="2 3">GA_2019</strain>
        <tissue evidence="2">Muscle</tissue>
    </source>
</reference>
<keyword evidence="3" id="KW-1185">Reference proteome</keyword>
<evidence type="ECO:0000313" key="3">
    <source>
        <dbReference type="Proteomes" id="UP001476798"/>
    </source>
</evidence>
<evidence type="ECO:0000259" key="1">
    <source>
        <dbReference type="Pfam" id="PF04707"/>
    </source>
</evidence>
<proteinExistence type="predicted"/>
<name>A0ABV0PRB1_9TELE</name>
<sequence length="180" mass="20501">MASPVRTLSRGAAAVILDPVSAVTRSASTGEPCSHRCGQMPKVEHSRHTWECSLLQRYKSFLMFQAYARRFPKCPLIPVFVDSEILNQSESKDGSVVVTERRCTIDIEAPRLLKRVCLIKPLTDQKPRVKHNSWCYQIVFFNNPVFLFVLHVDCGCRISVFYAEEHAEPQRQDASHRGPQ</sequence>
<feature type="domain" description="PRELI/MSF1" evidence="1">
    <location>
        <begin position="64"/>
        <end position="117"/>
    </location>
</feature>
<dbReference type="Pfam" id="PF04707">
    <property type="entry name" value="PRELI"/>
    <property type="match status" value="1"/>
</dbReference>
<dbReference type="InterPro" id="IPR006797">
    <property type="entry name" value="PRELI/MSF1_dom"/>
</dbReference>
<dbReference type="Proteomes" id="UP001476798">
    <property type="component" value="Unassembled WGS sequence"/>
</dbReference>
<accession>A0ABV0PRB1</accession>
<evidence type="ECO:0000313" key="2">
    <source>
        <dbReference type="EMBL" id="MEQ2186030.1"/>
    </source>
</evidence>
<dbReference type="EMBL" id="JAHRIO010082718">
    <property type="protein sequence ID" value="MEQ2186030.1"/>
    <property type="molecule type" value="Genomic_DNA"/>
</dbReference>
<organism evidence="2 3">
    <name type="scientific">Goodea atripinnis</name>
    <dbReference type="NCBI Taxonomy" id="208336"/>
    <lineage>
        <taxon>Eukaryota</taxon>
        <taxon>Metazoa</taxon>
        <taxon>Chordata</taxon>
        <taxon>Craniata</taxon>
        <taxon>Vertebrata</taxon>
        <taxon>Euteleostomi</taxon>
        <taxon>Actinopterygii</taxon>
        <taxon>Neopterygii</taxon>
        <taxon>Teleostei</taxon>
        <taxon>Neoteleostei</taxon>
        <taxon>Acanthomorphata</taxon>
        <taxon>Ovalentaria</taxon>
        <taxon>Atherinomorphae</taxon>
        <taxon>Cyprinodontiformes</taxon>
        <taxon>Goodeidae</taxon>
        <taxon>Goodea</taxon>
    </lineage>
</organism>
<protein>
    <recommendedName>
        <fullName evidence="1">PRELI/MSF1 domain-containing protein</fullName>
    </recommendedName>
</protein>